<comment type="subunit">
    <text evidence="3 10">Homodimers and heterodimers.</text>
</comment>
<feature type="domain" description="PB1" evidence="12">
    <location>
        <begin position="130"/>
        <end position="238"/>
    </location>
</feature>
<dbReference type="InterPro" id="IPR053793">
    <property type="entry name" value="PB1-like"/>
</dbReference>
<proteinExistence type="evidence at transcript level"/>
<dbReference type="EMBL" id="BT134465">
    <property type="protein sequence ID" value="AFK34260.1"/>
    <property type="molecule type" value="mRNA"/>
</dbReference>
<keyword evidence="8 10" id="KW-0927">Auxin signaling pathway</keyword>
<dbReference type="GO" id="GO:0009734">
    <property type="term" value="P:auxin-activated signaling pathway"/>
    <property type="evidence" value="ECO:0007669"/>
    <property type="project" value="UniProtKB-UniRule"/>
</dbReference>
<dbReference type="GO" id="GO:0006355">
    <property type="term" value="P:regulation of DNA-templated transcription"/>
    <property type="evidence" value="ECO:0007669"/>
    <property type="project" value="InterPro"/>
</dbReference>
<comment type="subcellular location">
    <subcellularLocation>
        <location evidence="1 10">Nucleus</location>
    </subcellularLocation>
</comment>
<evidence type="ECO:0000259" key="12">
    <source>
        <dbReference type="PROSITE" id="PS51745"/>
    </source>
</evidence>
<comment type="similarity">
    <text evidence="2 10">Belongs to the Aux/IAA family.</text>
</comment>
<dbReference type="Pfam" id="PF02309">
    <property type="entry name" value="AUX_IAA"/>
    <property type="match status" value="1"/>
</dbReference>
<sequence length="250" mass="27562">MQGSDENMVLSSEDSSSPDETECHLQLGLSLSLSPYATSSLSSRSWTSSHSHSVLTNNAPTSQVVGWPPLRAYRMNSYNSHAKSQVTEVFNSMVENSKANIAVVRKSSDNGSVDNSIIGKENRNPRTRSSLFVKVKMDGVPIGRKVDLSAHSSYETLAQSLEDMFNEPNTVLTCKVGLNGVNHGIIAGADRHSKLFDGSSNSVLTYEDKEGDWMLVGDVPWWMFISSVRRLRIMRTSEANGLDWKNRTAD</sequence>
<keyword evidence="6 10" id="KW-0804">Transcription</keyword>
<dbReference type="PROSITE" id="PS51745">
    <property type="entry name" value="PB1"/>
    <property type="match status" value="1"/>
</dbReference>
<dbReference type="AlphaFoldDB" id="I3S1W8"/>
<evidence type="ECO:0000313" key="13">
    <source>
        <dbReference type="EMBL" id="AFK34260.1"/>
    </source>
</evidence>
<name>I3S1W8_LOTJA</name>
<evidence type="ECO:0000256" key="11">
    <source>
        <dbReference type="SAM" id="MobiDB-lite"/>
    </source>
</evidence>
<evidence type="ECO:0000256" key="1">
    <source>
        <dbReference type="ARBA" id="ARBA00004123"/>
    </source>
</evidence>
<evidence type="ECO:0000256" key="7">
    <source>
        <dbReference type="ARBA" id="ARBA00023242"/>
    </source>
</evidence>
<keyword evidence="7 10" id="KW-0539">Nucleus</keyword>
<dbReference type="InterPro" id="IPR003311">
    <property type="entry name" value="AUX_IAA"/>
</dbReference>
<dbReference type="SUPFAM" id="SSF54277">
    <property type="entry name" value="CAD &amp; PB1 domains"/>
    <property type="match status" value="1"/>
</dbReference>
<feature type="region of interest" description="Disordered" evidence="11">
    <location>
        <begin position="1"/>
        <end position="24"/>
    </location>
</feature>
<dbReference type="PANTHER" id="PTHR31734">
    <property type="entry name" value="AUXIN-RESPONSIVE PROTEIN IAA17"/>
    <property type="match status" value="1"/>
</dbReference>
<evidence type="ECO:0000256" key="5">
    <source>
        <dbReference type="ARBA" id="ARBA00023015"/>
    </source>
</evidence>
<protein>
    <recommendedName>
        <fullName evidence="10">Auxin-induced protein</fullName>
    </recommendedName>
</protein>
<dbReference type="Gene3D" id="3.10.20.90">
    <property type="entry name" value="Phosphatidylinositol 3-kinase Catalytic Subunit, Chain A, domain 1"/>
    <property type="match status" value="1"/>
</dbReference>
<evidence type="ECO:0000256" key="3">
    <source>
        <dbReference type="ARBA" id="ARBA00011726"/>
    </source>
</evidence>
<dbReference type="GO" id="GO:0005634">
    <property type="term" value="C:nucleus"/>
    <property type="evidence" value="ECO:0007669"/>
    <property type="project" value="UniProtKB-SubCell"/>
</dbReference>
<reference evidence="13" key="1">
    <citation type="submission" date="2012-05" db="EMBL/GenBank/DDBJ databases">
        <authorList>
            <person name="Krishnakumar V."/>
            <person name="Cheung F."/>
            <person name="Xiao Y."/>
            <person name="Chan A."/>
            <person name="Moskal W.A."/>
            <person name="Town C.D."/>
        </authorList>
    </citation>
    <scope>NUCLEOTIDE SEQUENCE</scope>
</reference>
<evidence type="ECO:0000256" key="4">
    <source>
        <dbReference type="ARBA" id="ARBA00022491"/>
    </source>
</evidence>
<evidence type="ECO:0000256" key="2">
    <source>
        <dbReference type="ARBA" id="ARBA00006728"/>
    </source>
</evidence>
<dbReference type="PANTHER" id="PTHR31734:SF6">
    <property type="entry name" value="AUXIN-RESPONSIVE PROTEIN IAA11"/>
    <property type="match status" value="1"/>
</dbReference>
<evidence type="ECO:0000256" key="9">
    <source>
        <dbReference type="ARBA" id="ARBA00025283"/>
    </source>
</evidence>
<keyword evidence="4 10" id="KW-0678">Repressor</keyword>
<evidence type="ECO:0000256" key="10">
    <source>
        <dbReference type="RuleBase" id="RU004549"/>
    </source>
</evidence>
<evidence type="ECO:0000256" key="8">
    <source>
        <dbReference type="ARBA" id="ARBA00023294"/>
    </source>
</evidence>
<keyword evidence="5 10" id="KW-0805">Transcription regulation</keyword>
<organism evidence="13">
    <name type="scientific">Lotus japonicus</name>
    <name type="common">Lotus corniculatus var. japonicus</name>
    <dbReference type="NCBI Taxonomy" id="34305"/>
    <lineage>
        <taxon>Eukaryota</taxon>
        <taxon>Viridiplantae</taxon>
        <taxon>Streptophyta</taxon>
        <taxon>Embryophyta</taxon>
        <taxon>Tracheophyta</taxon>
        <taxon>Spermatophyta</taxon>
        <taxon>Magnoliopsida</taxon>
        <taxon>eudicotyledons</taxon>
        <taxon>Gunneridae</taxon>
        <taxon>Pentapetalae</taxon>
        <taxon>rosids</taxon>
        <taxon>fabids</taxon>
        <taxon>Fabales</taxon>
        <taxon>Fabaceae</taxon>
        <taxon>Papilionoideae</taxon>
        <taxon>50 kb inversion clade</taxon>
        <taxon>NPAAA clade</taxon>
        <taxon>Hologalegina</taxon>
        <taxon>robinioid clade</taxon>
        <taxon>Loteae</taxon>
        <taxon>Lotus</taxon>
    </lineage>
</organism>
<accession>I3S1W8</accession>
<dbReference type="InterPro" id="IPR033389">
    <property type="entry name" value="AUX/IAA_dom"/>
</dbReference>
<evidence type="ECO:0000256" key="6">
    <source>
        <dbReference type="ARBA" id="ARBA00023163"/>
    </source>
</evidence>
<comment type="function">
    <text evidence="9">Aux/IAA proteins are short-lived transcriptional factors that function as repressors of early auxin response genes at low auxin concentrations. Repression is thought to result from the interaction with auxin response factors (ARFs), proteins that bind to the auxin-responsive promoter element (AuxRE). Formation of heterodimers with ARF proteins may alter their ability to modulate early auxin response genes expression.</text>
</comment>